<dbReference type="AlphaFoldDB" id="A0A378LCL6"/>
<evidence type="ECO:0000313" key="2">
    <source>
        <dbReference type="EMBL" id="STY24100.1"/>
    </source>
</evidence>
<gene>
    <name evidence="1" type="ORF">Lstg_1276</name>
    <name evidence="2" type="ORF">NCTC11991_02716</name>
</gene>
<evidence type="ECO:0000313" key="1">
    <source>
        <dbReference type="EMBL" id="KTD78541.1"/>
    </source>
</evidence>
<reference evidence="1 3" key="1">
    <citation type="submission" date="2015-11" db="EMBL/GenBank/DDBJ databases">
        <title>Genomic analysis of 38 Legionella species identifies large and diverse effector repertoires.</title>
        <authorList>
            <person name="Burstein D."/>
            <person name="Amaro F."/>
            <person name="Zusman T."/>
            <person name="Lifshitz Z."/>
            <person name="Cohen O."/>
            <person name="Gilbert J.A."/>
            <person name="Pupko T."/>
            <person name="Shuman H.A."/>
            <person name="Segal G."/>
        </authorList>
    </citation>
    <scope>NUCLEOTIDE SEQUENCE [LARGE SCALE GENOMIC DNA]</scope>
    <source>
        <strain evidence="1 3">SC-18-C9</strain>
    </source>
</reference>
<protein>
    <submittedName>
        <fullName evidence="2">Uncharacterized protein</fullName>
    </submittedName>
</protein>
<dbReference type="EMBL" id="LNYZ01000009">
    <property type="protein sequence ID" value="KTD78541.1"/>
    <property type="molecule type" value="Genomic_DNA"/>
</dbReference>
<dbReference type="Proteomes" id="UP000054820">
    <property type="component" value="Unassembled WGS sequence"/>
</dbReference>
<dbReference type="Proteomes" id="UP000255110">
    <property type="component" value="Unassembled WGS sequence"/>
</dbReference>
<evidence type="ECO:0000313" key="4">
    <source>
        <dbReference type="Proteomes" id="UP000255110"/>
    </source>
</evidence>
<dbReference type="OrthoDB" id="9877808at2"/>
<dbReference type="EMBL" id="UGOY01000001">
    <property type="protein sequence ID" value="STY24100.1"/>
    <property type="molecule type" value="Genomic_DNA"/>
</dbReference>
<proteinExistence type="predicted"/>
<accession>A0A378LCL6</accession>
<organism evidence="2 4">
    <name type="scientific">Legionella steigerwaltii</name>
    <dbReference type="NCBI Taxonomy" id="460"/>
    <lineage>
        <taxon>Bacteria</taxon>
        <taxon>Pseudomonadati</taxon>
        <taxon>Pseudomonadota</taxon>
        <taxon>Gammaproteobacteria</taxon>
        <taxon>Legionellales</taxon>
        <taxon>Legionellaceae</taxon>
        <taxon>Legionella</taxon>
    </lineage>
</organism>
<keyword evidence="3" id="KW-1185">Reference proteome</keyword>
<sequence>MDRDKLSEFLSRRDARITTIEIANTLYQTLGKEHLDELPLQSMLAPFQAGCVIQYFAFTQKTLVDFIFMNFITVIGSYNAKNDSLKAWTTISFTDESEKNSVMTRLKEIRARYADPRNNFICHINDEMQHCSVSVLTEQISNDLASLRHIFNIIRRSNNIPIVVSVSDPTDHYPVNGLKNIFSILSAKSNIEEPSLLSCGMTT</sequence>
<reference evidence="2 4" key="2">
    <citation type="submission" date="2018-06" db="EMBL/GenBank/DDBJ databases">
        <authorList>
            <consortium name="Pathogen Informatics"/>
            <person name="Doyle S."/>
        </authorList>
    </citation>
    <scope>NUCLEOTIDE SEQUENCE [LARGE SCALE GENOMIC DNA]</scope>
    <source>
        <strain evidence="2 4">NCTC11991</strain>
    </source>
</reference>
<name>A0A378LCL6_9GAMM</name>
<dbReference type="RefSeq" id="WP_058476851.1">
    <property type="nucleotide sequence ID" value="NZ_CAAAIO010000014.1"/>
</dbReference>
<evidence type="ECO:0000313" key="3">
    <source>
        <dbReference type="Proteomes" id="UP000054820"/>
    </source>
</evidence>